<feature type="region of interest" description="Disordered" evidence="1">
    <location>
        <begin position="251"/>
        <end position="274"/>
    </location>
</feature>
<protein>
    <recommendedName>
        <fullName evidence="4">MarR family transcriptional regulator</fullName>
    </recommendedName>
</protein>
<proteinExistence type="predicted"/>
<reference evidence="2 3" key="1">
    <citation type="submission" date="2024-09" db="EMBL/GenBank/DDBJ databases">
        <authorList>
            <person name="Sun Q."/>
            <person name="Mori K."/>
        </authorList>
    </citation>
    <scope>NUCLEOTIDE SEQUENCE [LARGE SCALE GENOMIC DNA]</scope>
    <source>
        <strain evidence="2 3">TBRC 7907</strain>
    </source>
</reference>
<dbReference type="Proteomes" id="UP001589693">
    <property type="component" value="Unassembled WGS sequence"/>
</dbReference>
<accession>A0ABV6A050</accession>
<feature type="compositionally biased region" description="Basic and acidic residues" evidence="1">
    <location>
        <begin position="317"/>
        <end position="326"/>
    </location>
</feature>
<evidence type="ECO:0000313" key="2">
    <source>
        <dbReference type="EMBL" id="MFB9905629.1"/>
    </source>
</evidence>
<dbReference type="RefSeq" id="WP_377852932.1">
    <property type="nucleotide sequence ID" value="NZ_JBHLZU010000014.1"/>
</dbReference>
<feature type="region of interest" description="Disordered" evidence="1">
    <location>
        <begin position="303"/>
        <end position="326"/>
    </location>
</feature>
<comment type="caution">
    <text evidence="2">The sequence shown here is derived from an EMBL/GenBank/DDBJ whole genome shotgun (WGS) entry which is preliminary data.</text>
</comment>
<keyword evidence="3" id="KW-1185">Reference proteome</keyword>
<sequence length="326" mass="34298">MTGTSQTQQRVAFAAIARALAQCQSDGLTGRLHVLGNPGGVVHLRQGVVVAVSSPGAPDAEVLLLRSGRISEGDWIAALRAGAETRSHQAELVARGSVGEAELRLVSMMAAQDGVFAAVAGTIEDYMVDTHSAEVLLPIKRGIDPDWLLRETSRRLDALASLPRSVSPYRERVIPVPGMELVTSGLTTAQQEILARATGRRSARDIAFIIGRSVYSVTIEVSRMLGQGLVVVVSGASAAAASSLARAVAPRARHKRATKPNSVAHPKGLLPRRLPGASGVSDFLAPSRSSGWQALPRLLSRMRANPWTTPGATGGEGPHEPEGKSM</sequence>
<evidence type="ECO:0000256" key="1">
    <source>
        <dbReference type="SAM" id="MobiDB-lite"/>
    </source>
</evidence>
<gene>
    <name evidence="2" type="ORF">ACFFQA_16980</name>
</gene>
<evidence type="ECO:0008006" key="4">
    <source>
        <dbReference type="Google" id="ProtNLM"/>
    </source>
</evidence>
<name>A0ABV6A050_9PSEU</name>
<dbReference type="EMBL" id="JBHLZU010000014">
    <property type="protein sequence ID" value="MFB9905629.1"/>
    <property type="molecule type" value="Genomic_DNA"/>
</dbReference>
<organism evidence="2 3">
    <name type="scientific">Allokutzneria oryzae</name>
    <dbReference type="NCBI Taxonomy" id="1378989"/>
    <lineage>
        <taxon>Bacteria</taxon>
        <taxon>Bacillati</taxon>
        <taxon>Actinomycetota</taxon>
        <taxon>Actinomycetes</taxon>
        <taxon>Pseudonocardiales</taxon>
        <taxon>Pseudonocardiaceae</taxon>
        <taxon>Allokutzneria</taxon>
    </lineage>
</organism>
<evidence type="ECO:0000313" key="3">
    <source>
        <dbReference type="Proteomes" id="UP001589693"/>
    </source>
</evidence>